<gene>
    <name evidence="3" type="ORF">PENARI_c021G10316</name>
</gene>
<dbReference type="EMBL" id="LXJU01000021">
    <property type="protein sequence ID" value="OGE49502.1"/>
    <property type="molecule type" value="Genomic_DNA"/>
</dbReference>
<evidence type="ECO:0000313" key="3">
    <source>
        <dbReference type="EMBL" id="OGE49502.1"/>
    </source>
</evidence>
<dbReference type="CDD" id="cd09917">
    <property type="entry name" value="F-box_SF"/>
    <property type="match status" value="1"/>
</dbReference>
<keyword evidence="4" id="KW-1185">Reference proteome</keyword>
<feature type="region of interest" description="Disordered" evidence="1">
    <location>
        <begin position="151"/>
        <end position="172"/>
    </location>
</feature>
<sequence length="249" mass="28240">MDHSDALARVLGTPELLSSILGHLSQGELLQLQRVSQSWRSLIKNAPNLCASTFTGQGPFQDTLTKIPQLNTFVISRLRWCPSLETTLVNTTQFHSVETDPTLQAMAYEHASWRDQYLTWPPVSKLSIVHGTISQEEPSLADLVVISRRRGHKPPGYEEEEEEEDSDSDSKTPPFVLCIEDFPHNAGRECRGISVLDMIYGLRLHYLEFQYSLEFHLRPAFGTSRGGEILARIKKYPRELMVDVTVINF</sequence>
<reference evidence="3 4" key="1">
    <citation type="journal article" date="2016" name="Sci. Rep.">
        <title>Penicillium arizonense, a new, genome sequenced fungal species, reveals a high chemical diversity in secreted metabolites.</title>
        <authorList>
            <person name="Grijseels S."/>
            <person name="Nielsen J.C."/>
            <person name="Randelovic M."/>
            <person name="Nielsen J."/>
            <person name="Nielsen K.F."/>
            <person name="Workman M."/>
            <person name="Frisvad J.C."/>
        </authorList>
    </citation>
    <scope>NUCLEOTIDE SEQUENCE [LARGE SCALE GENOMIC DNA]</scope>
    <source>
        <strain evidence="3 4">CBS 141311</strain>
    </source>
</reference>
<dbReference type="SUPFAM" id="SSF81383">
    <property type="entry name" value="F-box domain"/>
    <property type="match status" value="1"/>
</dbReference>
<evidence type="ECO:0000313" key="4">
    <source>
        <dbReference type="Proteomes" id="UP000177622"/>
    </source>
</evidence>
<comment type="caution">
    <text evidence="3">The sequence shown here is derived from an EMBL/GenBank/DDBJ whole genome shotgun (WGS) entry which is preliminary data.</text>
</comment>
<dbReference type="Pfam" id="PF00646">
    <property type="entry name" value="F-box"/>
    <property type="match status" value="1"/>
</dbReference>
<proteinExistence type="predicted"/>
<dbReference type="InterPro" id="IPR036047">
    <property type="entry name" value="F-box-like_dom_sf"/>
</dbReference>
<dbReference type="OrthoDB" id="3800738at2759"/>
<evidence type="ECO:0000259" key="2">
    <source>
        <dbReference type="Pfam" id="PF00646"/>
    </source>
</evidence>
<feature type="compositionally biased region" description="Acidic residues" evidence="1">
    <location>
        <begin position="157"/>
        <end position="167"/>
    </location>
</feature>
<organism evidence="3 4">
    <name type="scientific">Penicillium arizonense</name>
    <dbReference type="NCBI Taxonomy" id="1835702"/>
    <lineage>
        <taxon>Eukaryota</taxon>
        <taxon>Fungi</taxon>
        <taxon>Dikarya</taxon>
        <taxon>Ascomycota</taxon>
        <taxon>Pezizomycotina</taxon>
        <taxon>Eurotiomycetes</taxon>
        <taxon>Eurotiomycetidae</taxon>
        <taxon>Eurotiales</taxon>
        <taxon>Aspergillaceae</taxon>
        <taxon>Penicillium</taxon>
    </lineage>
</organism>
<dbReference type="InterPro" id="IPR001810">
    <property type="entry name" value="F-box_dom"/>
</dbReference>
<dbReference type="GeneID" id="34579997"/>
<accession>A0A1F5L8J8</accession>
<dbReference type="Gene3D" id="1.20.1280.50">
    <property type="match status" value="1"/>
</dbReference>
<dbReference type="AlphaFoldDB" id="A0A1F5L8J8"/>
<evidence type="ECO:0000256" key="1">
    <source>
        <dbReference type="SAM" id="MobiDB-lite"/>
    </source>
</evidence>
<dbReference type="Proteomes" id="UP000177622">
    <property type="component" value="Unassembled WGS sequence"/>
</dbReference>
<feature type="domain" description="F-box" evidence="2">
    <location>
        <begin position="14"/>
        <end position="47"/>
    </location>
</feature>
<dbReference type="RefSeq" id="XP_022484953.1">
    <property type="nucleotide sequence ID" value="XM_022635263.1"/>
</dbReference>
<name>A0A1F5L8J8_PENAI</name>
<protein>
    <recommendedName>
        <fullName evidence="2">F-box domain-containing protein</fullName>
    </recommendedName>
</protein>